<dbReference type="PANTHER" id="PTHR17901">
    <property type="entry name" value="MAGNESIUM-DEPENDENT PHOSPHATASE 1 MDP1"/>
    <property type="match status" value="1"/>
</dbReference>
<dbReference type="STRING" id="1108050.A0A0B7FX75"/>
<evidence type="ECO:0000259" key="1">
    <source>
        <dbReference type="Pfam" id="PF14737"/>
    </source>
</evidence>
<accession>A0A0B7FX75</accession>
<dbReference type="PANTHER" id="PTHR17901:SF14">
    <property type="entry name" value="MAGNESIUM-DEPENDENT PHOSPHATASE 1"/>
    <property type="match status" value="1"/>
</dbReference>
<dbReference type="Proteomes" id="UP000059188">
    <property type="component" value="Unassembled WGS sequence"/>
</dbReference>
<feature type="domain" description="DUF4470" evidence="1">
    <location>
        <begin position="2"/>
        <end position="88"/>
    </location>
</feature>
<proteinExistence type="predicted"/>
<dbReference type="Pfam" id="PF14737">
    <property type="entry name" value="DUF4470"/>
    <property type="match status" value="1"/>
</dbReference>
<dbReference type="InterPro" id="IPR010036">
    <property type="entry name" value="MDP_1_eu_arc"/>
</dbReference>
<dbReference type="InterPro" id="IPR027974">
    <property type="entry name" value="DUF4470"/>
</dbReference>
<dbReference type="Pfam" id="PF12689">
    <property type="entry name" value="Acid_PPase"/>
    <property type="match status" value="1"/>
</dbReference>
<keyword evidence="3" id="KW-1185">Reference proteome</keyword>
<sequence>MGVLPATSLTQDLSPEQSADILLLGCGDPRHIFYTISTDVTSPPVPRKLDITCCDMEPAVLARNILIYTLLEDDVPTNHIWDIFYHFRVGDHAFGLIKSQSQKLAELSESPESWRQSRYGSFLKMVTATSLSELRSFWTKYSSFSDLPADELDKFQKEYDSLSKLMSGRAKRGINDASRSAANSWREAAKPVNEQYAHYWEHGSTFTTSKELKKVTKLNPTFCYSSLGDHFDIDLNTFPRGYHFAPAFTPLVSDPAGPATNSAMAKAKQQFKAGLSAFQASRTENSITLRFFVGDALALCRALDQYAKSRNTDTQEFTSPWRATTIDLGEHAASSPPAPLSFDIIDFASLGSELGLFNALVVGQPLLKKQPASQAVLYTELPMESRTSIYLFHERICHSIATPGLLIGLVPRPYVSLFTSISNTHELTMPRTNPFYMERIAWVDPASGDSHSYDQSNQMVLQVEFRGLMQLIFGLYDTFYSYERLNVDDIAQVLEQEPASIEIFSAIHYTREFVISLLAHTRNRLCLTSEGGWDRLTDFLLQVIPQHTKTSSIDLVHEMGVQCLLHRLPYEKVEAELGEDVARAEVFKDWTEPPTRLVCVVLIVPNDELEAIRKEREGPSPRLICNIIDENSGNLIKSTFEAVQAAWGKCVSLEGSDGTYVIEEGSSGFHNDSTSDLILSFWANAEKLTPSGLNVSLSLLPTPMAQYDYRKQLGKDLALFSASITDKNHVLILKDRPTSSSQSQKALRFNVPDPIADNGKLCLISIKGSRDDGSQIREMKARIGVESESDKAALAKGIKGKPKQIGPCTLQVEFRQTQYTLSFPYPILGSLTVIEAHADSHEIIVTAQVVGRLSLQVGGYPNSLFPVLRHSNFTPWNIHHVHPHRLPLIDIQQRDKIAWLITHTSAQMSDRERIIQRGTHATKRTPDEVLVNIKESLTVLVQDYVGLRQGPVRIFALTDTMHGFFCFIFVLGLRLDLAGGTVVLDTALVPIHLKGSAEMSPALTILNNSGQALMQIRTRPNEVIAWKHLLPAFVERCRTWSHKPNCEYKATGQVPLGVEPEVNPLCSCGQGVGLNEPEWKDPAWKAILPFATRAAISPLFGVSYLEEVIGPAAGVQGMPGSTSENEPSDVGRSIRRHWATADYFDVFVGSKLRHFKSLNKKTGIPYEEMLFFDDEHRNKEVESLGVTMQLVRDGMSWKVFQQGLELWRTRQGHNNKSGKAAAEESG</sequence>
<gene>
    <name evidence="2" type="ORF">RSOLAG1IB_10374</name>
</gene>
<dbReference type="OrthoDB" id="432970at2759"/>
<dbReference type="InterPro" id="IPR023214">
    <property type="entry name" value="HAD_sf"/>
</dbReference>
<name>A0A0B7FX75_THACB</name>
<dbReference type="GO" id="GO:0003993">
    <property type="term" value="F:acid phosphatase activity"/>
    <property type="evidence" value="ECO:0007669"/>
    <property type="project" value="TreeGrafter"/>
</dbReference>
<dbReference type="AlphaFoldDB" id="A0A0B7FX75"/>
<organism evidence="2 3">
    <name type="scientific">Thanatephorus cucumeris (strain AG1-IB / isolate 7/3/14)</name>
    <name type="common">Lettuce bottom rot fungus</name>
    <name type="synonym">Rhizoctonia solani</name>
    <dbReference type="NCBI Taxonomy" id="1108050"/>
    <lineage>
        <taxon>Eukaryota</taxon>
        <taxon>Fungi</taxon>
        <taxon>Dikarya</taxon>
        <taxon>Basidiomycota</taxon>
        <taxon>Agaricomycotina</taxon>
        <taxon>Agaricomycetes</taxon>
        <taxon>Cantharellales</taxon>
        <taxon>Ceratobasidiaceae</taxon>
        <taxon>Rhizoctonia</taxon>
        <taxon>Rhizoctonia solani AG-1</taxon>
    </lineage>
</organism>
<reference evidence="2 3" key="1">
    <citation type="submission" date="2014-11" db="EMBL/GenBank/DDBJ databases">
        <authorList>
            <person name="Wibberg Daniel"/>
        </authorList>
    </citation>
    <scope>NUCLEOTIDE SEQUENCE [LARGE SCALE GENOMIC DNA]</scope>
    <source>
        <strain evidence="2">Rhizoctonia solani AG1-IB 7/3/14</strain>
    </source>
</reference>
<protein>
    <recommendedName>
        <fullName evidence="1">DUF4470 domain-containing protein</fullName>
    </recommendedName>
</protein>
<evidence type="ECO:0000313" key="2">
    <source>
        <dbReference type="EMBL" id="CEL62315.1"/>
    </source>
</evidence>
<dbReference type="EMBL" id="LN679165">
    <property type="protein sequence ID" value="CEL62315.1"/>
    <property type="molecule type" value="Genomic_DNA"/>
</dbReference>
<evidence type="ECO:0000313" key="3">
    <source>
        <dbReference type="Proteomes" id="UP000059188"/>
    </source>
</evidence>
<dbReference type="Gene3D" id="3.40.50.1000">
    <property type="entry name" value="HAD superfamily/HAD-like"/>
    <property type="match status" value="1"/>
</dbReference>